<proteinExistence type="predicted"/>
<evidence type="ECO:0000313" key="3">
    <source>
        <dbReference type="Proteomes" id="UP000184465"/>
    </source>
</evidence>
<dbReference type="EMBL" id="FRAG01000037">
    <property type="protein sequence ID" value="SHK22552.1"/>
    <property type="molecule type" value="Genomic_DNA"/>
</dbReference>
<reference evidence="2 3" key="1">
    <citation type="submission" date="2016-11" db="EMBL/GenBank/DDBJ databases">
        <authorList>
            <person name="Jaros S."/>
            <person name="Januszkiewicz K."/>
            <person name="Wedrychowicz H."/>
        </authorList>
    </citation>
    <scope>NUCLEOTIDE SEQUENCE [LARGE SCALE GENOMIC DNA]</scope>
    <source>
        <strain evidence="2 3">DSM 15212</strain>
    </source>
</reference>
<dbReference type="Proteomes" id="UP000184465">
    <property type="component" value="Unassembled WGS sequence"/>
</dbReference>
<organism evidence="2 3">
    <name type="scientific">Paramaledivibacter caminithermalis (strain DSM 15212 / CIP 107654 / DViRD3)</name>
    <name type="common">Clostridium caminithermale</name>
    <dbReference type="NCBI Taxonomy" id="1121301"/>
    <lineage>
        <taxon>Bacteria</taxon>
        <taxon>Bacillati</taxon>
        <taxon>Bacillota</taxon>
        <taxon>Clostridia</taxon>
        <taxon>Peptostreptococcales</taxon>
        <taxon>Caminicellaceae</taxon>
        <taxon>Paramaledivibacter</taxon>
    </lineage>
</organism>
<keyword evidence="1" id="KW-1133">Transmembrane helix</keyword>
<dbReference type="AlphaFoldDB" id="A0A1M6QQJ3"/>
<protein>
    <recommendedName>
        <fullName evidence="4">Ferrochelatase</fullName>
    </recommendedName>
</protein>
<keyword evidence="1" id="KW-0472">Membrane</keyword>
<accession>A0A1M6QQJ3</accession>
<feature type="transmembrane region" description="Helical" evidence="1">
    <location>
        <begin position="33"/>
        <end position="49"/>
    </location>
</feature>
<keyword evidence="1" id="KW-0812">Transmembrane</keyword>
<evidence type="ECO:0008006" key="4">
    <source>
        <dbReference type="Google" id="ProtNLM"/>
    </source>
</evidence>
<evidence type="ECO:0000313" key="2">
    <source>
        <dbReference type="EMBL" id="SHK22552.1"/>
    </source>
</evidence>
<feature type="transmembrane region" description="Helical" evidence="1">
    <location>
        <begin position="7"/>
        <end position="27"/>
    </location>
</feature>
<keyword evidence="3" id="KW-1185">Reference proteome</keyword>
<feature type="transmembrane region" description="Helical" evidence="1">
    <location>
        <begin position="56"/>
        <end position="79"/>
    </location>
</feature>
<gene>
    <name evidence="2" type="ORF">SAMN02745912_02686</name>
</gene>
<dbReference type="STRING" id="1121301.SAMN02745912_02686"/>
<evidence type="ECO:0000256" key="1">
    <source>
        <dbReference type="SAM" id="Phobius"/>
    </source>
</evidence>
<name>A0A1M6QQJ3_PARC5</name>
<sequence length="387" mass="45462">MIFIDNRLFLFVKSLILGLLIIGIFVFQGNMERLFIIAFTLITINIFKYTKFKFNYISLIFCGLILGYILGNILLYYSVIRSYEGCNNQNRFERNKERLSKPAVIIYSPGEPPIFDFSIIFRNVYSKKSIIKKINAPIEVFKFKIAYENMGSSKYVDLCNRIEDNLRLRLGEGYDLHSAYSNTIPFINEELNRLSHDYEKIILVPLMLSETEDYRTLKDIIDKNYANSDIEIKITPFLWKSKKLLTQITEKVIRKAGNEKMDSTGVILLMSNTENPYKQSVFSNEVIRRIEKLRLEKDRIIRIRFDDEKSHIIRSIKKLKGRGVENIIISSVLNFHDNIIDQYKMNKLIEKTAKKESINIYYINGWGIGENLLNELEYKIRITNLKD</sequence>
<dbReference type="SUPFAM" id="SSF53800">
    <property type="entry name" value="Chelatase"/>
    <property type="match status" value="1"/>
</dbReference>